<dbReference type="OrthoDB" id="9771991at2"/>
<dbReference type="KEGG" id="taj:C1A40_03480"/>
<evidence type="ECO:0000313" key="2">
    <source>
        <dbReference type="EMBL" id="AUS04590.1"/>
    </source>
</evidence>
<keyword evidence="3" id="KW-1185">Reference proteome</keyword>
<evidence type="ECO:0000256" key="1">
    <source>
        <dbReference type="SAM" id="SignalP"/>
    </source>
</evidence>
<evidence type="ECO:0000313" key="3">
    <source>
        <dbReference type="Proteomes" id="UP000236592"/>
    </source>
</evidence>
<organism evidence="2 3">
    <name type="scientific">Pseudotamlana carrageenivorans</name>
    <dbReference type="NCBI Taxonomy" id="2069432"/>
    <lineage>
        <taxon>Bacteria</taxon>
        <taxon>Pseudomonadati</taxon>
        <taxon>Bacteroidota</taxon>
        <taxon>Flavobacteriia</taxon>
        <taxon>Flavobacteriales</taxon>
        <taxon>Flavobacteriaceae</taxon>
        <taxon>Pseudotamlana</taxon>
    </lineage>
</organism>
<sequence length="430" mass="48618">MTKLINLFLVPFLLFFSLFSFGQDSITSHKDAKKEAAFKPTFNWNISAQIWLRHSNLNDGSLVNSEPTSRFTDVSIRRIRIPVSSQITPKIYAAAMFGGNNYNLKTIDNPIEILDFYVEYAFSKYLEIGIGKSGWQGLSRWDIRSASTLMGLDTPLFTLNTVEKNDDLGRQYGLWFKGQANHLDYRLSIMQPSTISTAPTGKVDFANNKPRWKTSAYVKYQFFENESNKSAYQIGTYLANKKVFNIGTGFQFQEKAFSDIDANNPAATLYDMKHWAIDTFLNLPLANQNGITAYLGFYDFNFGKDYIRNVGANNPTNGVENGGFNGAGVAFPMIGTGTTWFTQLGYTFKQTNLFNHQTVIQPNIAIQHAHWDALADHMTVYDFTVNFLVNGSHSNKISLGYQYRPIFDSATLTNTNYKGMTVLQYQIALK</sequence>
<dbReference type="AlphaFoldDB" id="A0A2I7SFF4"/>
<feature type="signal peptide" evidence="1">
    <location>
        <begin position="1"/>
        <end position="22"/>
    </location>
</feature>
<name>A0A2I7SFF4_9FLAO</name>
<gene>
    <name evidence="2" type="ORF">C1A40_03480</name>
</gene>
<dbReference type="RefSeq" id="WP_102994693.1">
    <property type="nucleotide sequence ID" value="NZ_CP025938.1"/>
</dbReference>
<dbReference type="EMBL" id="CP025938">
    <property type="protein sequence ID" value="AUS04590.1"/>
    <property type="molecule type" value="Genomic_DNA"/>
</dbReference>
<keyword evidence="1" id="KW-0732">Signal</keyword>
<dbReference type="Proteomes" id="UP000236592">
    <property type="component" value="Chromosome"/>
</dbReference>
<reference evidence="3" key="1">
    <citation type="submission" date="2018-01" db="EMBL/GenBank/DDBJ databases">
        <title>Complete genome of Tamlana sp. UJ94.</title>
        <authorList>
            <person name="Jung J."/>
            <person name="Chung D."/>
            <person name="Bae S.S."/>
            <person name="Baek K."/>
        </authorList>
    </citation>
    <scope>NUCLEOTIDE SEQUENCE [LARGE SCALE GENOMIC DNA]</scope>
    <source>
        <strain evidence="3">UJ94</strain>
    </source>
</reference>
<proteinExistence type="predicted"/>
<protein>
    <submittedName>
        <fullName evidence="2">Porin</fullName>
    </submittedName>
</protein>
<feature type="chain" id="PRO_5014339133" evidence="1">
    <location>
        <begin position="23"/>
        <end position="430"/>
    </location>
</feature>
<accession>A0A2I7SFF4</accession>